<gene>
    <name evidence="2" type="ORF">TMS3_0114340</name>
</gene>
<accession>A0A0A1YFG8</accession>
<reference evidence="2 3" key="1">
    <citation type="journal article" date="2014" name="Genome Announc.">
        <title>Draft Genome Sequence of Petroleum Oil-Degrading Marine Bacterium Pseudomonas taeanensis Strain MS-3, Isolated from a Crude Oil-Contaminated Seashore.</title>
        <authorList>
            <person name="Lee S.Y."/>
            <person name="Kim S.H."/>
            <person name="Lee D.G."/>
            <person name="Shin S."/>
            <person name="Yun S.H."/>
            <person name="Choi C.W."/>
            <person name="Chung Y.H."/>
            <person name="Choi J.S."/>
            <person name="Kahng H.Y."/>
            <person name="Kim S.I."/>
        </authorList>
    </citation>
    <scope>NUCLEOTIDE SEQUENCE [LARGE SCALE GENOMIC DNA]</scope>
    <source>
        <strain evidence="2 3">MS-3</strain>
    </source>
</reference>
<feature type="transmembrane region" description="Helical" evidence="1">
    <location>
        <begin position="30"/>
        <end position="54"/>
    </location>
</feature>
<evidence type="ECO:0000313" key="3">
    <source>
        <dbReference type="Proteomes" id="UP000030063"/>
    </source>
</evidence>
<organism evidence="2 3">
    <name type="scientific">Pseudomonas taeanensis MS-3</name>
    <dbReference type="NCBI Taxonomy" id="1395571"/>
    <lineage>
        <taxon>Bacteria</taxon>
        <taxon>Pseudomonadati</taxon>
        <taxon>Pseudomonadota</taxon>
        <taxon>Gammaproteobacteria</taxon>
        <taxon>Pseudomonadales</taxon>
        <taxon>Pseudomonadaceae</taxon>
        <taxon>Pseudomonas</taxon>
    </lineage>
</organism>
<keyword evidence="1" id="KW-0812">Transmembrane</keyword>
<protein>
    <submittedName>
        <fullName evidence="2">Uncharacterized protein</fullName>
    </submittedName>
</protein>
<dbReference type="Proteomes" id="UP000030063">
    <property type="component" value="Unassembled WGS sequence"/>
</dbReference>
<evidence type="ECO:0000313" key="2">
    <source>
        <dbReference type="EMBL" id="KFX68677.1"/>
    </source>
</evidence>
<dbReference type="RefSeq" id="WP_025165897.1">
    <property type="nucleotide sequence ID" value="NZ_AWSQ01000004.1"/>
</dbReference>
<evidence type="ECO:0000256" key="1">
    <source>
        <dbReference type="SAM" id="Phobius"/>
    </source>
</evidence>
<dbReference type="EMBL" id="AWSQ01000004">
    <property type="protein sequence ID" value="KFX68677.1"/>
    <property type="molecule type" value="Genomic_DNA"/>
</dbReference>
<name>A0A0A1YFG8_9PSED</name>
<dbReference type="OrthoDB" id="6830091at2"/>
<proteinExistence type="predicted"/>
<keyword evidence="1" id="KW-1133">Transmembrane helix</keyword>
<feature type="transmembrane region" description="Helical" evidence="1">
    <location>
        <begin position="7"/>
        <end position="24"/>
    </location>
</feature>
<keyword evidence="1" id="KW-0472">Membrane</keyword>
<dbReference type="AlphaFoldDB" id="A0A0A1YFG8"/>
<comment type="caution">
    <text evidence="2">The sequence shown here is derived from an EMBL/GenBank/DDBJ whole genome shotgun (WGS) entry which is preliminary data.</text>
</comment>
<sequence>MKNLQILKLLAGIGALLTFLSWLFEKSEWLSSALLNIGSGIVTSVVLIYAYDLLIERQQEKLRKEKQRRAISNQKITLRQHYRVLLDCYRSAYAGAEPAEFKDVNSFLGIRYEETFASLNIYAPSPANSMGTTPYYKYIEDSFIQVSSSLHSMLAASGDNLDQDLFVAVDNLLNSEFMRVCQSLSAICTFTIPGFGNVPSQLITGMGNQVRDYCIKFCQLINAFEKIEPQGLREYRKEDWQNLIFPIGHARVASA</sequence>
<keyword evidence="3" id="KW-1185">Reference proteome</keyword>